<reference evidence="2 3" key="1">
    <citation type="submission" date="2016-10" db="EMBL/GenBank/DDBJ databases">
        <authorList>
            <person name="Cai Z."/>
        </authorList>
    </citation>
    <scope>NUCLEOTIDE SEQUENCE [LARGE SCALE GENOMIC DNA]</scope>
    <source>
        <strain evidence="2 3">CGMCC 1.10826</strain>
    </source>
</reference>
<dbReference type="EMBL" id="UETB01000010">
    <property type="protein sequence ID" value="SSA44797.1"/>
    <property type="molecule type" value="Genomic_DNA"/>
</dbReference>
<evidence type="ECO:0000313" key="3">
    <source>
        <dbReference type="Proteomes" id="UP000250222"/>
    </source>
</evidence>
<dbReference type="Proteomes" id="UP000250222">
    <property type="component" value="Unassembled WGS sequence"/>
</dbReference>
<feature type="chain" id="PRO_5030061938" evidence="1">
    <location>
        <begin position="27"/>
        <end position="155"/>
    </location>
</feature>
<proteinExistence type="predicted"/>
<evidence type="ECO:0000256" key="1">
    <source>
        <dbReference type="SAM" id="SignalP"/>
    </source>
</evidence>
<name>A0A2Y9AQP7_9MICO</name>
<accession>A0A2Y9AQP7</accession>
<organism evidence="2 3">
    <name type="scientific">Georgenia satyanarayanai</name>
    <dbReference type="NCBI Taxonomy" id="860221"/>
    <lineage>
        <taxon>Bacteria</taxon>
        <taxon>Bacillati</taxon>
        <taxon>Actinomycetota</taxon>
        <taxon>Actinomycetes</taxon>
        <taxon>Micrococcales</taxon>
        <taxon>Bogoriellaceae</taxon>
        <taxon>Georgenia</taxon>
    </lineage>
</organism>
<dbReference type="PROSITE" id="PS51257">
    <property type="entry name" value="PROKAR_LIPOPROTEIN"/>
    <property type="match status" value="1"/>
</dbReference>
<keyword evidence="3" id="KW-1185">Reference proteome</keyword>
<evidence type="ECO:0000313" key="2">
    <source>
        <dbReference type="EMBL" id="SSA44797.1"/>
    </source>
</evidence>
<sequence>MLTRRSRPTLAATLLTVVLMAGCVDAGPRTAYCGPADPVVAPAAPKPGSELRVEVSAFVDADGCEQNLPDGARYEIRLTSERTAWDSAEGRYTETLGVLQPDGAGEATGTLRLPDEVPPGGAEVSVDLTGAETICETDPTMQCAQHPFAWIDITG</sequence>
<dbReference type="RefSeq" id="WP_110853062.1">
    <property type="nucleotide sequence ID" value="NZ_QKLZ01000010.1"/>
</dbReference>
<dbReference type="AlphaFoldDB" id="A0A2Y9AQP7"/>
<dbReference type="OrthoDB" id="5148036at2"/>
<protein>
    <submittedName>
        <fullName evidence="2">Uncharacterized protein</fullName>
    </submittedName>
</protein>
<gene>
    <name evidence="2" type="ORF">SAMN05216184_11088</name>
</gene>
<feature type="signal peptide" evidence="1">
    <location>
        <begin position="1"/>
        <end position="26"/>
    </location>
</feature>
<keyword evidence="1" id="KW-0732">Signal</keyword>